<keyword evidence="3" id="KW-0997">Cell inner membrane</keyword>
<evidence type="ECO:0000256" key="6">
    <source>
        <dbReference type="ARBA" id="ARBA00022840"/>
    </source>
</evidence>
<name>A0A240DZQ8_9BURK</name>
<evidence type="ECO:0000256" key="1">
    <source>
        <dbReference type="ARBA" id="ARBA00022448"/>
    </source>
</evidence>
<dbReference type="Gene3D" id="3.40.50.300">
    <property type="entry name" value="P-loop containing nucleotide triphosphate hydrolases"/>
    <property type="match status" value="1"/>
</dbReference>
<gene>
    <name evidence="10" type="ORF">SAMN06295945_0431</name>
</gene>
<dbReference type="InterPro" id="IPR017871">
    <property type="entry name" value="ABC_transporter-like_CS"/>
</dbReference>
<dbReference type="GO" id="GO:0017004">
    <property type="term" value="P:cytochrome complex assembly"/>
    <property type="evidence" value="ECO:0007669"/>
    <property type="project" value="UniProtKB-KW"/>
</dbReference>
<sequence>MLIAGQPTFMTATTSSPSSQHVLSLEVRGLNCIRGEKLLFSNLHFSLHAGQGLHVRGENGAGKTSLLRLLTGLTKPESGEVLFSGISIAQASESYRRNVLFMGHRDALKEDLTALENLEMYAALDGIEFNTATTLASLKRFNLKGREDLPVSCLSAGQKKRLLMARMTTRKAVVWILDEPFNGLDLVAVKLLQDLLAEQLQQGGIIILTGHQVLQLPQLQVLDL</sequence>
<dbReference type="NCBIfam" id="TIGR01189">
    <property type="entry name" value="ccmA"/>
    <property type="match status" value="1"/>
</dbReference>
<keyword evidence="7" id="KW-1278">Translocase</keyword>
<dbReference type="InterPro" id="IPR003439">
    <property type="entry name" value="ABC_transporter-like_ATP-bd"/>
</dbReference>
<evidence type="ECO:0000313" key="10">
    <source>
        <dbReference type="EMBL" id="SNX28110.1"/>
    </source>
</evidence>
<accession>A0A240DZQ8</accession>
<dbReference type="EMBL" id="OANS01000001">
    <property type="protein sequence ID" value="SNX28110.1"/>
    <property type="molecule type" value="Genomic_DNA"/>
</dbReference>
<dbReference type="NCBIfam" id="NF010061">
    <property type="entry name" value="PRK13538.1"/>
    <property type="match status" value="1"/>
</dbReference>
<dbReference type="SUPFAM" id="SSF52540">
    <property type="entry name" value="P-loop containing nucleoside triphosphate hydrolases"/>
    <property type="match status" value="1"/>
</dbReference>
<evidence type="ECO:0000256" key="7">
    <source>
        <dbReference type="ARBA" id="ARBA00022967"/>
    </source>
</evidence>
<dbReference type="PANTHER" id="PTHR43499">
    <property type="entry name" value="ABC TRANSPORTER I FAMILY MEMBER 1"/>
    <property type="match status" value="1"/>
</dbReference>
<evidence type="ECO:0000256" key="2">
    <source>
        <dbReference type="ARBA" id="ARBA00022475"/>
    </source>
</evidence>
<evidence type="ECO:0000256" key="8">
    <source>
        <dbReference type="ARBA" id="ARBA00023136"/>
    </source>
</evidence>
<dbReference type="GO" id="GO:0022857">
    <property type="term" value="F:transmembrane transporter activity"/>
    <property type="evidence" value="ECO:0007669"/>
    <property type="project" value="InterPro"/>
</dbReference>
<protein>
    <submittedName>
        <fullName evidence="10">Heme exporter protein A</fullName>
    </submittedName>
</protein>
<dbReference type="Proteomes" id="UP000218069">
    <property type="component" value="Unassembled WGS sequence"/>
</dbReference>
<keyword evidence="4" id="KW-0547">Nucleotide-binding</keyword>
<dbReference type="PROSITE" id="PS50893">
    <property type="entry name" value="ABC_TRANSPORTER_2"/>
    <property type="match status" value="1"/>
</dbReference>
<dbReference type="InterPro" id="IPR003593">
    <property type="entry name" value="AAA+_ATPase"/>
</dbReference>
<proteinExistence type="predicted"/>
<keyword evidence="11" id="KW-1185">Reference proteome</keyword>
<keyword evidence="5" id="KW-0201">Cytochrome c-type biogenesis</keyword>
<dbReference type="SMART" id="SM00382">
    <property type="entry name" value="AAA"/>
    <property type="match status" value="1"/>
</dbReference>
<dbReference type="GO" id="GO:0005524">
    <property type="term" value="F:ATP binding"/>
    <property type="evidence" value="ECO:0007669"/>
    <property type="project" value="UniProtKB-KW"/>
</dbReference>
<dbReference type="PROSITE" id="PS00211">
    <property type="entry name" value="ABC_TRANSPORTER_1"/>
    <property type="match status" value="1"/>
</dbReference>
<reference evidence="11" key="1">
    <citation type="submission" date="2017-08" db="EMBL/GenBank/DDBJ databases">
        <authorList>
            <person name="Varghese N."/>
            <person name="Submissions S."/>
        </authorList>
    </citation>
    <scope>NUCLEOTIDE SEQUENCE [LARGE SCALE GENOMIC DNA]</scope>
    <source>
        <strain evidence="11">AP-Melu-1000-B4</strain>
    </source>
</reference>
<keyword evidence="1" id="KW-0813">Transport</keyword>
<dbReference type="InterPro" id="IPR027417">
    <property type="entry name" value="P-loop_NTPase"/>
</dbReference>
<dbReference type="PANTHER" id="PTHR43499:SF1">
    <property type="entry name" value="ABC TRANSPORTER I FAMILY MEMBER 1"/>
    <property type="match status" value="1"/>
</dbReference>
<evidence type="ECO:0000259" key="9">
    <source>
        <dbReference type="PROSITE" id="PS50893"/>
    </source>
</evidence>
<keyword evidence="6" id="KW-0067">ATP-binding</keyword>
<keyword evidence="2" id="KW-1003">Cell membrane</keyword>
<dbReference type="AlphaFoldDB" id="A0A240DZQ8"/>
<evidence type="ECO:0000256" key="3">
    <source>
        <dbReference type="ARBA" id="ARBA00022519"/>
    </source>
</evidence>
<dbReference type="GO" id="GO:0016887">
    <property type="term" value="F:ATP hydrolysis activity"/>
    <property type="evidence" value="ECO:0007669"/>
    <property type="project" value="InterPro"/>
</dbReference>
<evidence type="ECO:0000256" key="5">
    <source>
        <dbReference type="ARBA" id="ARBA00022748"/>
    </source>
</evidence>
<dbReference type="RefSeq" id="WP_243391888.1">
    <property type="nucleotide sequence ID" value="NZ_OANS01000001.1"/>
</dbReference>
<organism evidence="10 11">
    <name type="scientific">Polynucleobacter meluiroseus</name>
    <dbReference type="NCBI Taxonomy" id="1938814"/>
    <lineage>
        <taxon>Bacteria</taxon>
        <taxon>Pseudomonadati</taxon>
        <taxon>Pseudomonadota</taxon>
        <taxon>Betaproteobacteria</taxon>
        <taxon>Burkholderiales</taxon>
        <taxon>Burkholderiaceae</taxon>
        <taxon>Polynucleobacter</taxon>
    </lineage>
</organism>
<evidence type="ECO:0000256" key="4">
    <source>
        <dbReference type="ARBA" id="ARBA00022741"/>
    </source>
</evidence>
<feature type="domain" description="ABC transporter" evidence="9">
    <location>
        <begin position="25"/>
        <end position="222"/>
    </location>
</feature>
<dbReference type="InterPro" id="IPR005895">
    <property type="entry name" value="ABC_transptr_haem_export_CcmA"/>
</dbReference>
<dbReference type="Pfam" id="PF00005">
    <property type="entry name" value="ABC_tran"/>
    <property type="match status" value="1"/>
</dbReference>
<evidence type="ECO:0000313" key="11">
    <source>
        <dbReference type="Proteomes" id="UP000218069"/>
    </source>
</evidence>
<keyword evidence="8" id="KW-0472">Membrane</keyword>